<dbReference type="AlphaFoldDB" id="A0A2C5XNM6"/>
<gene>
    <name evidence="2" type="ORF">CDD82_1401</name>
</gene>
<feature type="compositionally biased region" description="Polar residues" evidence="1">
    <location>
        <begin position="32"/>
        <end position="50"/>
    </location>
</feature>
<comment type="caution">
    <text evidence="2">The sequence shown here is derived from an EMBL/GenBank/DDBJ whole genome shotgun (WGS) entry which is preliminary data.</text>
</comment>
<proteinExistence type="predicted"/>
<dbReference type="EMBL" id="NJEU01001418">
    <property type="protein sequence ID" value="PHH67508.1"/>
    <property type="molecule type" value="Genomic_DNA"/>
</dbReference>
<feature type="compositionally biased region" description="Basic and acidic residues" evidence="1">
    <location>
        <begin position="22"/>
        <end position="31"/>
    </location>
</feature>
<organism evidence="2 3">
    <name type="scientific">Ophiocordyceps australis</name>
    <dbReference type="NCBI Taxonomy" id="1399860"/>
    <lineage>
        <taxon>Eukaryota</taxon>
        <taxon>Fungi</taxon>
        <taxon>Dikarya</taxon>
        <taxon>Ascomycota</taxon>
        <taxon>Pezizomycotina</taxon>
        <taxon>Sordariomycetes</taxon>
        <taxon>Hypocreomycetidae</taxon>
        <taxon>Hypocreales</taxon>
        <taxon>Ophiocordycipitaceae</taxon>
        <taxon>Ophiocordyceps</taxon>
    </lineage>
</organism>
<name>A0A2C5XNM6_9HYPO</name>
<sequence>MESLPRLRPCIPSEICSPLPHEEGYLDHLDDSTNQQGHSTRVQKPQTYNYPIDPNSQLEQEYNEIKTSCVEDFEIYQDQPSFFHRNCNSTPRFIRDTQSGTDSHRTIEPRRWLASGLQRKPHEAQLDVGIIPHPKHTESLFDDKATSPVLSTPVMVGKSLIESDDFGAEPPTSPLNRQSPSSGNTLDQYQHPSETEYQTHSDSTRSPPTPLIKSIAIDQHLRGESTSSEDANDDDNDSLEEPVYKPLWKSVSKLSDASHSHLLEIIDGLQRQLAQTMGQLQQVEQRSRKWMSKYIVCLNQNHHLARALSLEQQRKLEGGMARGQRARRAV</sequence>
<reference evidence="2 3" key="1">
    <citation type="submission" date="2017-06" db="EMBL/GenBank/DDBJ databases">
        <title>Ant-infecting Ophiocordyceps genomes reveal a high diversity of potential behavioral manipulation genes and a possible major role for enterotoxins.</title>
        <authorList>
            <person name="De Bekker C."/>
            <person name="Evans H.C."/>
            <person name="Brachmann A."/>
            <person name="Hughes D.P."/>
        </authorList>
    </citation>
    <scope>NUCLEOTIDE SEQUENCE [LARGE SCALE GENOMIC DNA]</scope>
    <source>
        <strain evidence="2 3">1348a</strain>
    </source>
</reference>
<feature type="region of interest" description="Disordered" evidence="1">
    <location>
        <begin position="22"/>
        <end position="50"/>
    </location>
</feature>
<feature type="compositionally biased region" description="Acidic residues" evidence="1">
    <location>
        <begin position="230"/>
        <end position="240"/>
    </location>
</feature>
<dbReference type="OrthoDB" id="10422379at2759"/>
<dbReference type="Proteomes" id="UP000224854">
    <property type="component" value="Unassembled WGS sequence"/>
</dbReference>
<keyword evidence="3" id="KW-1185">Reference proteome</keyword>
<evidence type="ECO:0000313" key="2">
    <source>
        <dbReference type="EMBL" id="PHH67508.1"/>
    </source>
</evidence>
<evidence type="ECO:0000256" key="1">
    <source>
        <dbReference type="SAM" id="MobiDB-lite"/>
    </source>
</evidence>
<evidence type="ECO:0000313" key="3">
    <source>
        <dbReference type="Proteomes" id="UP000224854"/>
    </source>
</evidence>
<feature type="compositionally biased region" description="Polar residues" evidence="1">
    <location>
        <begin position="174"/>
        <end position="192"/>
    </location>
</feature>
<protein>
    <submittedName>
        <fullName evidence="2">Uncharacterized protein</fullName>
    </submittedName>
</protein>
<feature type="compositionally biased region" description="Basic and acidic residues" evidence="1">
    <location>
        <begin position="193"/>
        <end position="203"/>
    </location>
</feature>
<feature type="region of interest" description="Disordered" evidence="1">
    <location>
        <begin position="163"/>
        <end position="240"/>
    </location>
</feature>
<accession>A0A2C5XNM6</accession>